<dbReference type="InterPro" id="IPR036237">
    <property type="entry name" value="Xyl_isomerase-like_sf"/>
</dbReference>
<comment type="caution">
    <text evidence="2">The sequence shown here is derived from an EMBL/GenBank/DDBJ whole genome shotgun (WGS) entry which is preliminary data.</text>
</comment>
<organism evidence="2 3">
    <name type="scientific">Cereibacter sphaeroides</name>
    <name type="common">Rhodobacter sphaeroides</name>
    <dbReference type="NCBI Taxonomy" id="1063"/>
    <lineage>
        <taxon>Bacteria</taxon>
        <taxon>Pseudomonadati</taxon>
        <taxon>Pseudomonadota</taxon>
        <taxon>Alphaproteobacteria</taxon>
        <taxon>Rhodobacterales</taxon>
        <taxon>Paracoccaceae</taxon>
        <taxon>Cereibacter</taxon>
    </lineage>
</organism>
<dbReference type="Gene3D" id="3.20.20.150">
    <property type="entry name" value="Divalent-metal-dependent TIM barrel enzymes"/>
    <property type="match status" value="1"/>
</dbReference>
<name>A0A2W5UBM1_CERSP</name>
<dbReference type="SUPFAM" id="SSF51658">
    <property type="entry name" value="Xylose isomerase-like"/>
    <property type="match status" value="1"/>
</dbReference>
<protein>
    <submittedName>
        <fullName evidence="2">Sugar phosphate isomerase/epimerase</fullName>
    </submittedName>
</protein>
<dbReference type="InterPro" id="IPR050312">
    <property type="entry name" value="IolE/XylAMocC-like"/>
</dbReference>
<accession>A0A2W5UBM1</accession>
<sequence length="271" mass="29832">MKLSLTTWSFPACTLDECAAISKALGINALDLGLFYRSALNRDEILSDPKAVAERLKGYGVAFPNYYHLFGDGLAARNLSLPGTLNANVRDLEKVLTFADAAGIASVFILPGIINPHQSRDDSARVSTESLTELLKVASHHKARLCIEPHVHSWAESPALVQRLIDDTGIGLALDYAHFACLGYRQEEVDPLAPHAVHVHLRQARMGVLQAKFGQGTLNFPAMFATLRDAGYEGWMALEAVHQDYMNTLSEDVLTETIALRDCYHAWKETT</sequence>
<feature type="domain" description="Xylose isomerase-like TIM barrel" evidence="1">
    <location>
        <begin position="22"/>
        <end position="243"/>
    </location>
</feature>
<reference evidence="2 3" key="1">
    <citation type="submission" date="2017-08" db="EMBL/GenBank/DDBJ databases">
        <title>Infants hospitalized years apart are colonized by the same room-sourced microbial strains.</title>
        <authorList>
            <person name="Brooks B."/>
            <person name="Olm M.R."/>
            <person name="Firek B.A."/>
            <person name="Baker R."/>
            <person name="Thomas B.C."/>
            <person name="Morowitz M.J."/>
            <person name="Banfield J.F."/>
        </authorList>
    </citation>
    <scope>NUCLEOTIDE SEQUENCE [LARGE SCALE GENOMIC DNA]</scope>
    <source>
        <strain evidence="2">S2_003_000_R2_11</strain>
    </source>
</reference>
<evidence type="ECO:0000313" key="2">
    <source>
        <dbReference type="EMBL" id="PZR00774.1"/>
    </source>
</evidence>
<evidence type="ECO:0000313" key="3">
    <source>
        <dbReference type="Proteomes" id="UP000248975"/>
    </source>
</evidence>
<dbReference type="Proteomes" id="UP000248975">
    <property type="component" value="Unassembled WGS sequence"/>
</dbReference>
<proteinExistence type="predicted"/>
<dbReference type="EMBL" id="QFQS01000001">
    <property type="protein sequence ID" value="PZR00774.1"/>
    <property type="molecule type" value="Genomic_DNA"/>
</dbReference>
<dbReference type="Pfam" id="PF01261">
    <property type="entry name" value="AP_endonuc_2"/>
    <property type="match status" value="1"/>
</dbReference>
<evidence type="ECO:0000259" key="1">
    <source>
        <dbReference type="Pfam" id="PF01261"/>
    </source>
</evidence>
<keyword evidence="2" id="KW-0413">Isomerase</keyword>
<dbReference type="PANTHER" id="PTHR12110">
    <property type="entry name" value="HYDROXYPYRUVATE ISOMERASE"/>
    <property type="match status" value="1"/>
</dbReference>
<dbReference type="AlphaFoldDB" id="A0A2W5UBM1"/>
<dbReference type="GO" id="GO:0016853">
    <property type="term" value="F:isomerase activity"/>
    <property type="evidence" value="ECO:0007669"/>
    <property type="project" value="UniProtKB-KW"/>
</dbReference>
<dbReference type="InterPro" id="IPR013022">
    <property type="entry name" value="Xyl_isomerase-like_TIM-brl"/>
</dbReference>
<gene>
    <name evidence="2" type="ORF">DI533_09670</name>
</gene>